<keyword evidence="5" id="KW-0547">Nucleotide-binding</keyword>
<comment type="caution">
    <text evidence="11">The sequence shown here is derived from an EMBL/GenBank/DDBJ whole genome shotgun (WGS) entry which is preliminary data.</text>
</comment>
<proteinExistence type="predicted"/>
<reference evidence="11" key="1">
    <citation type="journal article" date="2020" name="mSystems">
        <title>Genome- and Community-Level Interaction Insights into Carbon Utilization and Element Cycling Functions of Hydrothermarchaeota in Hydrothermal Sediment.</title>
        <authorList>
            <person name="Zhou Z."/>
            <person name="Liu Y."/>
            <person name="Xu W."/>
            <person name="Pan J."/>
            <person name="Luo Z.H."/>
            <person name="Li M."/>
        </authorList>
    </citation>
    <scope>NUCLEOTIDE SEQUENCE [LARGE SCALE GENOMIC DNA]</scope>
    <source>
        <strain evidence="11">SpSt-6</strain>
    </source>
</reference>
<name>A0A7C4JQZ0_9BACT</name>
<keyword evidence="4 11" id="KW-0436">Ligase</keyword>
<dbReference type="InterPro" id="IPR002586">
    <property type="entry name" value="CobQ/CobB/MinD/ParA_Nub-bd_dom"/>
</dbReference>
<feature type="domain" description="CobQ/CobB/MinD/ParA nucleotide binding" evidence="9">
    <location>
        <begin position="10"/>
        <end position="188"/>
    </location>
</feature>
<dbReference type="CDD" id="cd03130">
    <property type="entry name" value="GATase1_CobB"/>
    <property type="match status" value="1"/>
</dbReference>
<dbReference type="SUPFAM" id="SSF52317">
    <property type="entry name" value="Class I glutamine amidotransferase-like"/>
    <property type="match status" value="1"/>
</dbReference>
<dbReference type="PANTHER" id="PTHR43873:SF1">
    <property type="entry name" value="COBYRINATE A,C-DIAMIDE SYNTHASE"/>
    <property type="match status" value="1"/>
</dbReference>
<dbReference type="EC" id="6.3.5.9" evidence="11"/>
<evidence type="ECO:0000259" key="10">
    <source>
        <dbReference type="Pfam" id="PF07685"/>
    </source>
</evidence>
<protein>
    <submittedName>
        <fullName evidence="11">Hydrogenobyrinic acid a,c-diamide synthase (Glutamine-hydrolyzing)</fullName>
        <ecNumber evidence="11">6.3.5.9</ecNumber>
    </submittedName>
</protein>
<evidence type="ECO:0000256" key="1">
    <source>
        <dbReference type="ARBA" id="ARBA00001946"/>
    </source>
</evidence>
<comment type="cofactor">
    <cofactor evidence="1">
        <name>Mg(2+)</name>
        <dbReference type="ChEBI" id="CHEBI:18420"/>
    </cofactor>
</comment>
<keyword evidence="3" id="KW-0169">Cobalamin biosynthesis</keyword>
<dbReference type="Gene3D" id="3.40.50.880">
    <property type="match status" value="1"/>
</dbReference>
<keyword evidence="6" id="KW-0067">ATP-binding</keyword>
<dbReference type="Pfam" id="PF07685">
    <property type="entry name" value="GATase_3"/>
    <property type="match status" value="1"/>
</dbReference>
<keyword evidence="8" id="KW-0315">Glutamine amidotransferase</keyword>
<dbReference type="Pfam" id="PF01656">
    <property type="entry name" value="CbiA"/>
    <property type="match status" value="1"/>
</dbReference>
<evidence type="ECO:0000256" key="5">
    <source>
        <dbReference type="ARBA" id="ARBA00022741"/>
    </source>
</evidence>
<dbReference type="NCBIfam" id="TIGR00379">
    <property type="entry name" value="cobB"/>
    <property type="match status" value="1"/>
</dbReference>
<evidence type="ECO:0000256" key="6">
    <source>
        <dbReference type="ARBA" id="ARBA00022840"/>
    </source>
</evidence>
<dbReference type="GO" id="GO:0043802">
    <property type="term" value="F:hydrogenobyrinic acid a,c-diamide synthase (glutamine-hydrolysing) activity"/>
    <property type="evidence" value="ECO:0007669"/>
    <property type="project" value="UniProtKB-EC"/>
</dbReference>
<organism evidence="11">
    <name type="scientific">Thermodesulfobacterium geofontis</name>
    <dbReference type="NCBI Taxonomy" id="1295609"/>
    <lineage>
        <taxon>Bacteria</taxon>
        <taxon>Pseudomonadati</taxon>
        <taxon>Thermodesulfobacteriota</taxon>
        <taxon>Thermodesulfobacteria</taxon>
        <taxon>Thermodesulfobacteriales</taxon>
        <taxon>Thermodesulfobacteriaceae</taxon>
        <taxon>Thermodesulfobacterium</taxon>
    </lineage>
</organism>
<dbReference type="EMBL" id="DSZN01000011">
    <property type="protein sequence ID" value="HGQ84934.1"/>
    <property type="molecule type" value="Genomic_DNA"/>
</dbReference>
<evidence type="ECO:0000256" key="4">
    <source>
        <dbReference type="ARBA" id="ARBA00022598"/>
    </source>
</evidence>
<dbReference type="InterPro" id="IPR011698">
    <property type="entry name" value="GATase_3"/>
</dbReference>
<dbReference type="PANTHER" id="PTHR43873">
    <property type="entry name" value="COBYRINATE A,C-DIAMIDE SYNTHASE"/>
    <property type="match status" value="1"/>
</dbReference>
<sequence length="464" mass="53009">MKISYNIPRILISSHKGGSGKTIFTIGLIYYLKSIGLNLSTFKKGPDYIDAGWLSKISKTPCRNLDLFLFDEKDNLYSFYLGSKDSDLAIIEGNRGLFDGLDIFGSCSTSRLAQLLKVPIILILDCTKVTRSLAALIKGFLEFEKDIEIKGVILNKIARPRHENIIRGSIEYYTDVKVLGVIPKLRNLPQERHLGLITSFEYNENFFLDQLQKIIKENVEVEKILEISKKVSPIEIEVSQPENIIEFKDVKIGVFKDEAFQFYYPENLETLTNLGAELIFINAFKDKSLPDVSALYLGGGFPEVKAEELSENKELLKAVKDAIMEGLPVYAECGGLMYLGEEIIWKEKRYPMSKVLPIKFMVEKFPQGHGYVIAKIKEKNPYFELGTSIKGHEFHYSKPLEMKFNEEIKFAFELEKGTGFDGKLDGILYKNLLATYTHIHVFSVKCWATNFLKKAKEFKEQKLY</sequence>
<evidence type="ECO:0000256" key="7">
    <source>
        <dbReference type="ARBA" id="ARBA00022842"/>
    </source>
</evidence>
<dbReference type="InterPro" id="IPR027417">
    <property type="entry name" value="P-loop_NTPase"/>
</dbReference>
<comment type="pathway">
    <text evidence="2">Cofactor biosynthesis; adenosylcobalamin biosynthesis.</text>
</comment>
<dbReference type="GO" id="GO:0042242">
    <property type="term" value="F:cobyrinic acid a,c-diamide synthase activity"/>
    <property type="evidence" value="ECO:0007669"/>
    <property type="project" value="InterPro"/>
</dbReference>
<evidence type="ECO:0000259" key="9">
    <source>
        <dbReference type="Pfam" id="PF01656"/>
    </source>
</evidence>
<dbReference type="Gene3D" id="3.40.50.300">
    <property type="entry name" value="P-loop containing nucleotide triphosphate hydrolases"/>
    <property type="match status" value="1"/>
</dbReference>
<gene>
    <name evidence="11" type="primary">cobB</name>
    <name evidence="11" type="ORF">ENT66_00610</name>
</gene>
<dbReference type="InterPro" id="IPR004484">
    <property type="entry name" value="CbiA/CobB_synth"/>
</dbReference>
<evidence type="ECO:0000256" key="3">
    <source>
        <dbReference type="ARBA" id="ARBA00022573"/>
    </source>
</evidence>
<evidence type="ECO:0000313" key="11">
    <source>
        <dbReference type="EMBL" id="HGQ84934.1"/>
    </source>
</evidence>
<evidence type="ECO:0000256" key="8">
    <source>
        <dbReference type="ARBA" id="ARBA00022962"/>
    </source>
</evidence>
<dbReference type="AlphaFoldDB" id="A0A7C4JQZ0"/>
<feature type="domain" description="CobB/CobQ-like glutamine amidotransferase" evidence="10">
    <location>
        <begin position="251"/>
        <end position="443"/>
    </location>
</feature>
<keyword evidence="7" id="KW-0460">Magnesium</keyword>
<dbReference type="GO" id="GO:0009236">
    <property type="term" value="P:cobalamin biosynthetic process"/>
    <property type="evidence" value="ECO:0007669"/>
    <property type="project" value="UniProtKB-KW"/>
</dbReference>
<accession>A0A7C4JQZ0</accession>
<dbReference type="InterPro" id="IPR029062">
    <property type="entry name" value="Class_I_gatase-like"/>
</dbReference>
<evidence type="ECO:0000256" key="2">
    <source>
        <dbReference type="ARBA" id="ARBA00004953"/>
    </source>
</evidence>
<dbReference type="GO" id="GO:0005524">
    <property type="term" value="F:ATP binding"/>
    <property type="evidence" value="ECO:0007669"/>
    <property type="project" value="UniProtKB-KW"/>
</dbReference>
<dbReference type="PROSITE" id="PS51274">
    <property type="entry name" value="GATASE_COBBQ"/>
    <property type="match status" value="1"/>
</dbReference>
<dbReference type="NCBIfam" id="NF002204">
    <property type="entry name" value="PRK01077.1"/>
    <property type="match status" value="1"/>
</dbReference>
<dbReference type="SUPFAM" id="SSF52540">
    <property type="entry name" value="P-loop containing nucleoside triphosphate hydrolases"/>
    <property type="match status" value="1"/>
</dbReference>